<keyword evidence="1" id="KW-0678">Repressor</keyword>
<proteinExistence type="predicted"/>
<dbReference type="PANTHER" id="PTHR30146:SF148">
    <property type="entry name" value="HTH-TYPE TRANSCRIPTIONAL REPRESSOR PURR-RELATED"/>
    <property type="match status" value="1"/>
</dbReference>
<evidence type="ECO:0000313" key="6">
    <source>
        <dbReference type="EMBL" id="EFM12641.1"/>
    </source>
</evidence>
<dbReference type="InterPro" id="IPR000843">
    <property type="entry name" value="HTH_LacI"/>
</dbReference>
<dbReference type="PROSITE" id="PS50932">
    <property type="entry name" value="HTH_LACI_2"/>
    <property type="match status" value="1"/>
</dbReference>
<accession>E0I4W0</accession>
<dbReference type="InterPro" id="IPR010982">
    <property type="entry name" value="Lambda_DNA-bd_dom_sf"/>
</dbReference>
<dbReference type="Pfam" id="PF00356">
    <property type="entry name" value="LacI"/>
    <property type="match status" value="1"/>
</dbReference>
<organism evidence="6 7">
    <name type="scientific">Paenibacillus curdlanolyticus YK9</name>
    <dbReference type="NCBI Taxonomy" id="717606"/>
    <lineage>
        <taxon>Bacteria</taxon>
        <taxon>Bacillati</taxon>
        <taxon>Bacillota</taxon>
        <taxon>Bacilli</taxon>
        <taxon>Bacillales</taxon>
        <taxon>Paenibacillaceae</taxon>
        <taxon>Paenibacillus</taxon>
    </lineage>
</organism>
<evidence type="ECO:0000256" key="1">
    <source>
        <dbReference type="ARBA" id="ARBA00022491"/>
    </source>
</evidence>
<dbReference type="InterPro" id="IPR028082">
    <property type="entry name" value="Peripla_BP_I"/>
</dbReference>
<dbReference type="STRING" id="717606.PaecuDRAFT_0152"/>
<dbReference type="GO" id="GO:0000976">
    <property type="term" value="F:transcription cis-regulatory region binding"/>
    <property type="evidence" value="ECO:0007669"/>
    <property type="project" value="TreeGrafter"/>
</dbReference>
<dbReference type="PANTHER" id="PTHR30146">
    <property type="entry name" value="LACI-RELATED TRANSCRIPTIONAL REPRESSOR"/>
    <property type="match status" value="1"/>
</dbReference>
<dbReference type="PROSITE" id="PS00356">
    <property type="entry name" value="HTH_LACI_1"/>
    <property type="match status" value="1"/>
</dbReference>
<sequence>MASITDVAKHAGVSVTTVSKVINNYSDVSEKTRKKVNESIQLLRYEPNVVARGLVKRRSWTIGILLHNIMTNPFVSELMAGMQQSLSKSGYDLLHLTADFNDPEYSVVRHCSSRNVDGMVVFGVGRDNKIPLDLVKAELPTMFVDTDLIGRRAGYITADNRNGILMVVEHLYELGHRKIAFVSGFMGYVAGRTRFEGYQQGLKQFDLPYHSNYVEVCSFDSMGGYNAMQNLLKLPDPPTAVVCAADAIAIGVMNAISDAGLRVPTDISVVGFDNTAFASIVKPGLSTVNQNIFSIGERVVNQLIEMVENPDHSPPIVVEPVELILRESTCAPRSTTQ</sequence>
<dbReference type="Gene3D" id="1.10.260.40">
    <property type="entry name" value="lambda repressor-like DNA-binding domains"/>
    <property type="match status" value="1"/>
</dbReference>
<dbReference type="CDD" id="cd06267">
    <property type="entry name" value="PBP1_LacI_sugar_binding-like"/>
    <property type="match status" value="1"/>
</dbReference>
<dbReference type="OrthoDB" id="9775106at2"/>
<dbReference type="SUPFAM" id="SSF53822">
    <property type="entry name" value="Periplasmic binding protein-like I"/>
    <property type="match status" value="1"/>
</dbReference>
<dbReference type="eggNOG" id="COG1609">
    <property type="taxonomic scope" value="Bacteria"/>
</dbReference>
<dbReference type="Pfam" id="PF13377">
    <property type="entry name" value="Peripla_BP_3"/>
    <property type="match status" value="1"/>
</dbReference>
<dbReference type="AlphaFoldDB" id="E0I4W0"/>
<keyword evidence="2" id="KW-0805">Transcription regulation</keyword>
<feature type="domain" description="HTH lacI-type" evidence="5">
    <location>
        <begin position="2"/>
        <end position="56"/>
    </location>
</feature>
<dbReference type="RefSeq" id="WP_006036170.1">
    <property type="nucleotide sequence ID" value="NZ_AEDD01000001.1"/>
</dbReference>
<name>E0I4W0_9BACL</name>
<dbReference type="GO" id="GO:0003700">
    <property type="term" value="F:DNA-binding transcription factor activity"/>
    <property type="evidence" value="ECO:0007669"/>
    <property type="project" value="TreeGrafter"/>
</dbReference>
<keyword evidence="3" id="KW-0238">DNA-binding</keyword>
<dbReference type="SMART" id="SM00354">
    <property type="entry name" value="HTH_LACI"/>
    <property type="match status" value="1"/>
</dbReference>
<dbReference type="Proteomes" id="UP000005387">
    <property type="component" value="Unassembled WGS sequence"/>
</dbReference>
<dbReference type="Gene3D" id="3.40.50.2300">
    <property type="match status" value="2"/>
</dbReference>
<keyword evidence="7" id="KW-1185">Reference proteome</keyword>
<keyword evidence="4" id="KW-0804">Transcription</keyword>
<protein>
    <submittedName>
        <fullName evidence="6">Transcriptional regulator, LacI family</fullName>
    </submittedName>
</protein>
<dbReference type="CDD" id="cd01392">
    <property type="entry name" value="HTH_LacI"/>
    <property type="match status" value="1"/>
</dbReference>
<dbReference type="InterPro" id="IPR046335">
    <property type="entry name" value="LacI/GalR-like_sensor"/>
</dbReference>
<dbReference type="EMBL" id="AEDD01000001">
    <property type="protein sequence ID" value="EFM12641.1"/>
    <property type="molecule type" value="Genomic_DNA"/>
</dbReference>
<evidence type="ECO:0000256" key="2">
    <source>
        <dbReference type="ARBA" id="ARBA00023015"/>
    </source>
</evidence>
<evidence type="ECO:0000256" key="3">
    <source>
        <dbReference type="ARBA" id="ARBA00023125"/>
    </source>
</evidence>
<gene>
    <name evidence="6" type="ORF">PaecuDRAFT_0152</name>
</gene>
<evidence type="ECO:0000256" key="4">
    <source>
        <dbReference type="ARBA" id="ARBA00023163"/>
    </source>
</evidence>
<dbReference type="PRINTS" id="PR00036">
    <property type="entry name" value="HTHLACI"/>
</dbReference>
<evidence type="ECO:0000259" key="5">
    <source>
        <dbReference type="PROSITE" id="PS50932"/>
    </source>
</evidence>
<reference evidence="6 7" key="1">
    <citation type="submission" date="2010-07" db="EMBL/GenBank/DDBJ databases">
        <title>The draft genome of Paenibacillus curdlanolyticus YK9.</title>
        <authorList>
            <consortium name="US DOE Joint Genome Institute (JGI-PGF)"/>
            <person name="Lucas S."/>
            <person name="Copeland A."/>
            <person name="Lapidus A."/>
            <person name="Cheng J.-F."/>
            <person name="Bruce D."/>
            <person name="Goodwin L."/>
            <person name="Pitluck S."/>
            <person name="Land M.L."/>
            <person name="Hauser L."/>
            <person name="Chang Y.-J."/>
            <person name="Jeffries C."/>
            <person name="Anderson I.J."/>
            <person name="Johnson E."/>
            <person name="Loganathan U."/>
            <person name="Mulhopadhyay B."/>
            <person name="Kyrpides N."/>
            <person name="Woyke T.J."/>
        </authorList>
    </citation>
    <scope>NUCLEOTIDE SEQUENCE [LARGE SCALE GENOMIC DNA]</scope>
    <source>
        <strain evidence="6 7">YK9</strain>
    </source>
</reference>
<dbReference type="SUPFAM" id="SSF47413">
    <property type="entry name" value="lambda repressor-like DNA-binding domains"/>
    <property type="match status" value="1"/>
</dbReference>
<evidence type="ECO:0000313" key="7">
    <source>
        <dbReference type="Proteomes" id="UP000005387"/>
    </source>
</evidence>